<protein>
    <submittedName>
        <fullName evidence="9">NADH-quinone oxidoreductase subunit M</fullName>
    </submittedName>
</protein>
<dbReference type="GO" id="GO:0012505">
    <property type="term" value="C:endomembrane system"/>
    <property type="evidence" value="ECO:0007669"/>
    <property type="project" value="UniProtKB-SubCell"/>
</dbReference>
<keyword evidence="4 7" id="KW-1133">Transmembrane helix</keyword>
<accession>A0A7Z0D7Z7</accession>
<feature type="transmembrane region" description="Helical" evidence="7">
    <location>
        <begin position="215"/>
        <end position="237"/>
    </location>
</feature>
<feature type="transmembrane region" description="Helical" evidence="7">
    <location>
        <begin position="334"/>
        <end position="357"/>
    </location>
</feature>
<feature type="transmembrane region" description="Helical" evidence="7">
    <location>
        <begin position="369"/>
        <end position="391"/>
    </location>
</feature>
<evidence type="ECO:0000256" key="3">
    <source>
        <dbReference type="ARBA" id="ARBA00022692"/>
    </source>
</evidence>
<name>A0A7Z0D7Z7_9ACTN</name>
<comment type="similarity">
    <text evidence="2">Belongs to the complex I subunit 4 family.</text>
</comment>
<evidence type="ECO:0000313" key="9">
    <source>
        <dbReference type="EMBL" id="NYI70598.1"/>
    </source>
</evidence>
<dbReference type="PANTHER" id="PTHR43507:SF1">
    <property type="entry name" value="NADH-UBIQUINONE OXIDOREDUCTASE CHAIN 4"/>
    <property type="match status" value="1"/>
</dbReference>
<dbReference type="GO" id="GO:0015990">
    <property type="term" value="P:electron transport coupled proton transport"/>
    <property type="evidence" value="ECO:0007669"/>
    <property type="project" value="TreeGrafter"/>
</dbReference>
<feature type="transmembrane region" description="Helical" evidence="7">
    <location>
        <begin position="278"/>
        <end position="300"/>
    </location>
</feature>
<keyword evidence="10" id="KW-1185">Reference proteome</keyword>
<proteinExistence type="inferred from homology"/>
<keyword evidence="5 7" id="KW-0472">Membrane</keyword>
<dbReference type="Pfam" id="PF00361">
    <property type="entry name" value="Proton_antipo_M"/>
    <property type="match status" value="1"/>
</dbReference>
<comment type="subcellular location">
    <subcellularLocation>
        <location evidence="1">Endomembrane system</location>
        <topology evidence="1">Multi-pass membrane protein</topology>
    </subcellularLocation>
    <subcellularLocation>
        <location evidence="6">Membrane</location>
        <topology evidence="6">Multi-pass membrane protein</topology>
    </subcellularLocation>
</comment>
<dbReference type="RefSeq" id="WP_179444538.1">
    <property type="nucleotide sequence ID" value="NZ_JACBZS010000001.1"/>
</dbReference>
<dbReference type="InterPro" id="IPR010227">
    <property type="entry name" value="NADH_Q_OxRdtase_chainM/4"/>
</dbReference>
<feature type="transmembrane region" description="Helical" evidence="7">
    <location>
        <begin position="459"/>
        <end position="479"/>
    </location>
</feature>
<dbReference type="PRINTS" id="PR01437">
    <property type="entry name" value="NUOXDRDTASE4"/>
</dbReference>
<dbReference type="GO" id="GO:0042773">
    <property type="term" value="P:ATP synthesis coupled electron transport"/>
    <property type="evidence" value="ECO:0007669"/>
    <property type="project" value="InterPro"/>
</dbReference>
<dbReference type="GO" id="GO:0008137">
    <property type="term" value="F:NADH dehydrogenase (ubiquinone) activity"/>
    <property type="evidence" value="ECO:0007669"/>
    <property type="project" value="InterPro"/>
</dbReference>
<dbReference type="GO" id="GO:0048039">
    <property type="term" value="F:ubiquinone binding"/>
    <property type="evidence" value="ECO:0007669"/>
    <property type="project" value="TreeGrafter"/>
</dbReference>
<feature type="transmembrane region" description="Helical" evidence="7">
    <location>
        <begin position="249"/>
        <end position="272"/>
    </location>
</feature>
<dbReference type="NCBIfam" id="NF004500">
    <property type="entry name" value="PRK05846.1-4"/>
    <property type="match status" value="1"/>
</dbReference>
<dbReference type="GO" id="GO:0003954">
    <property type="term" value="F:NADH dehydrogenase activity"/>
    <property type="evidence" value="ECO:0007669"/>
    <property type="project" value="TreeGrafter"/>
</dbReference>
<dbReference type="GO" id="GO:0016020">
    <property type="term" value="C:membrane"/>
    <property type="evidence" value="ECO:0007669"/>
    <property type="project" value="UniProtKB-SubCell"/>
</dbReference>
<feature type="transmembrane region" description="Helical" evidence="7">
    <location>
        <begin position="30"/>
        <end position="58"/>
    </location>
</feature>
<dbReference type="AlphaFoldDB" id="A0A7Z0D7Z7"/>
<feature type="transmembrane region" description="Helical" evidence="7">
    <location>
        <begin position="168"/>
        <end position="189"/>
    </location>
</feature>
<evidence type="ECO:0000256" key="7">
    <source>
        <dbReference type="SAM" id="Phobius"/>
    </source>
</evidence>
<dbReference type="Proteomes" id="UP000527616">
    <property type="component" value="Unassembled WGS sequence"/>
</dbReference>
<feature type="transmembrane region" description="Helical" evidence="7">
    <location>
        <begin position="6"/>
        <end position="23"/>
    </location>
</feature>
<evidence type="ECO:0000256" key="2">
    <source>
        <dbReference type="ARBA" id="ARBA00009025"/>
    </source>
</evidence>
<feature type="transmembrane region" description="Helical" evidence="7">
    <location>
        <begin position="411"/>
        <end position="430"/>
    </location>
</feature>
<feature type="transmembrane region" description="Helical" evidence="7">
    <location>
        <begin position="136"/>
        <end position="156"/>
    </location>
</feature>
<keyword evidence="3 6" id="KW-0812">Transmembrane</keyword>
<evidence type="ECO:0000313" key="10">
    <source>
        <dbReference type="Proteomes" id="UP000527616"/>
    </source>
</evidence>
<feature type="transmembrane region" description="Helical" evidence="7">
    <location>
        <begin position="78"/>
        <end position="98"/>
    </location>
</feature>
<evidence type="ECO:0000256" key="1">
    <source>
        <dbReference type="ARBA" id="ARBA00004127"/>
    </source>
</evidence>
<dbReference type="EMBL" id="JACBZS010000001">
    <property type="protein sequence ID" value="NYI70598.1"/>
    <property type="molecule type" value="Genomic_DNA"/>
</dbReference>
<feature type="domain" description="NADH:quinone oxidoreductase/Mrp antiporter transmembrane" evidence="8">
    <location>
        <begin position="132"/>
        <end position="425"/>
    </location>
</feature>
<dbReference type="InterPro" id="IPR003918">
    <property type="entry name" value="NADH_UbQ_OxRdtase"/>
</dbReference>
<feature type="transmembrane region" description="Helical" evidence="7">
    <location>
        <begin position="110"/>
        <end position="130"/>
    </location>
</feature>
<comment type="caution">
    <text evidence="9">The sequence shown here is derived from an EMBL/GenBank/DDBJ whole genome shotgun (WGS) entry which is preliminary data.</text>
</comment>
<sequence length="506" mass="53174">MTFPWLLALGLLPLIGAALLIMLSGQVARVAGLAFSLATLAVAVVVAVLVAGGAVIGIQVPWIATFGAYFSLGPVDGLSLTMLLLTALLTPIVLIGTWAEPDRSGRGKHWDSNTFFALVLATEGLALFTFMATDVLLFYIFFEASLIPMYFLIGGFGGPRRSYAAIKFLLFSLAGGLVMLASVIGLYAITAGAGRPTYLMSELAQLNLDGGVGRWIFLGFLFAFAVKAPMVPVHTWLPDAAEEGTPGGTALLVGILDKIGTFGMIRICLELFPGSSQWAAPAMMTLAVISIIWGALAALGQRNLYRLVAYSSISHFGFIVLGIFAMTSQSLDGSIFYMFNHGLSTAALLLVLGFLVARRGSAQIDAFGGVIKVAPVAAGVLLFAGLSSLALPGLSSFVSEFLVLAGTFARHPGWAVVAVLGIVLTAAYVLTMYQRTMTGPVTPQVKTTIGSDLTGRERLAVAPLVVLILALGLFPQPMLNLIEPASQTTMQIIGLTDPEPIAKGNN</sequence>
<feature type="transmembrane region" description="Helical" evidence="7">
    <location>
        <begin position="307"/>
        <end position="328"/>
    </location>
</feature>
<evidence type="ECO:0000259" key="8">
    <source>
        <dbReference type="Pfam" id="PF00361"/>
    </source>
</evidence>
<dbReference type="NCBIfam" id="TIGR01972">
    <property type="entry name" value="NDH_I_M"/>
    <property type="match status" value="1"/>
</dbReference>
<gene>
    <name evidence="9" type="ORF">GGQ54_001158</name>
</gene>
<evidence type="ECO:0000256" key="5">
    <source>
        <dbReference type="ARBA" id="ARBA00023136"/>
    </source>
</evidence>
<evidence type="ECO:0000256" key="4">
    <source>
        <dbReference type="ARBA" id="ARBA00022989"/>
    </source>
</evidence>
<organism evidence="9 10">
    <name type="scientific">Naumannella cuiyingiana</name>
    <dbReference type="NCBI Taxonomy" id="1347891"/>
    <lineage>
        <taxon>Bacteria</taxon>
        <taxon>Bacillati</taxon>
        <taxon>Actinomycetota</taxon>
        <taxon>Actinomycetes</taxon>
        <taxon>Propionibacteriales</taxon>
        <taxon>Propionibacteriaceae</taxon>
        <taxon>Naumannella</taxon>
    </lineage>
</organism>
<dbReference type="InterPro" id="IPR001750">
    <property type="entry name" value="ND/Mrp_TM"/>
</dbReference>
<reference evidence="9 10" key="1">
    <citation type="submission" date="2020-07" db="EMBL/GenBank/DDBJ databases">
        <title>Sequencing the genomes of 1000 actinobacteria strains.</title>
        <authorList>
            <person name="Klenk H.-P."/>
        </authorList>
    </citation>
    <scope>NUCLEOTIDE SEQUENCE [LARGE SCALE GENOMIC DNA]</scope>
    <source>
        <strain evidence="9 10">DSM 103164</strain>
    </source>
</reference>
<evidence type="ECO:0000256" key="6">
    <source>
        <dbReference type="RuleBase" id="RU000320"/>
    </source>
</evidence>
<dbReference type="PANTHER" id="PTHR43507">
    <property type="entry name" value="NADH-UBIQUINONE OXIDOREDUCTASE CHAIN 4"/>
    <property type="match status" value="1"/>
</dbReference>